<proteinExistence type="inferred from homology"/>
<evidence type="ECO:0000313" key="12">
    <source>
        <dbReference type="Proteomes" id="UP001484239"/>
    </source>
</evidence>
<keyword evidence="4 8" id="KW-1133">Transmembrane helix</keyword>
<feature type="compositionally biased region" description="Basic and acidic residues" evidence="7">
    <location>
        <begin position="1"/>
        <end position="12"/>
    </location>
</feature>
<comment type="caution">
    <text evidence="11">The sequence shown here is derived from an EMBL/GenBank/DDBJ whole genome shotgun (WGS) entry which is preliminary data.</text>
</comment>
<feature type="transmembrane region" description="Helical" evidence="8">
    <location>
        <begin position="879"/>
        <end position="901"/>
    </location>
</feature>
<feature type="domain" description="MacB-like periplasmic core" evidence="10">
    <location>
        <begin position="119"/>
        <end position="340"/>
    </location>
</feature>
<dbReference type="InterPro" id="IPR025857">
    <property type="entry name" value="MacB_PCD"/>
</dbReference>
<keyword evidence="3 8" id="KW-0812">Transmembrane</keyword>
<dbReference type="PANTHER" id="PTHR30572:SF4">
    <property type="entry name" value="ABC TRANSPORTER PERMEASE YTRF"/>
    <property type="match status" value="1"/>
</dbReference>
<dbReference type="InterPro" id="IPR050250">
    <property type="entry name" value="Macrolide_Exporter_MacB"/>
</dbReference>
<dbReference type="EMBL" id="JBBHLI010000007">
    <property type="protein sequence ID" value="MEK9501873.1"/>
    <property type="molecule type" value="Genomic_DNA"/>
</dbReference>
<dbReference type="NCBIfam" id="TIGR03434">
    <property type="entry name" value="ADOP"/>
    <property type="match status" value="1"/>
</dbReference>
<keyword evidence="12" id="KW-1185">Reference proteome</keyword>
<evidence type="ECO:0000256" key="5">
    <source>
        <dbReference type="ARBA" id="ARBA00023136"/>
    </source>
</evidence>
<dbReference type="NCBIfam" id="NF038403">
    <property type="entry name" value="perm_prefix_1"/>
    <property type="match status" value="1"/>
</dbReference>
<gene>
    <name evidence="11" type="ORF">WI372_12850</name>
</gene>
<evidence type="ECO:0000313" key="11">
    <source>
        <dbReference type="EMBL" id="MEK9501873.1"/>
    </source>
</evidence>
<dbReference type="RefSeq" id="WP_405287223.1">
    <property type="nucleotide sequence ID" value="NZ_JBBHLI010000007.1"/>
</dbReference>
<name>A0ABU9EAX5_9BACT</name>
<evidence type="ECO:0000256" key="4">
    <source>
        <dbReference type="ARBA" id="ARBA00022989"/>
    </source>
</evidence>
<dbReference type="PANTHER" id="PTHR30572">
    <property type="entry name" value="MEMBRANE COMPONENT OF TRANSPORTER-RELATED"/>
    <property type="match status" value="1"/>
</dbReference>
<organism evidence="11 12">
    <name type="scientific">Gaopeijia maritima</name>
    <dbReference type="NCBI Taxonomy" id="3119007"/>
    <lineage>
        <taxon>Bacteria</taxon>
        <taxon>Pseudomonadati</taxon>
        <taxon>Gemmatimonadota</taxon>
        <taxon>Longimicrobiia</taxon>
        <taxon>Gaopeijiales</taxon>
        <taxon>Gaopeijiaceae</taxon>
        <taxon>Gaopeijia</taxon>
    </lineage>
</organism>
<evidence type="ECO:0000256" key="1">
    <source>
        <dbReference type="ARBA" id="ARBA00004651"/>
    </source>
</evidence>
<evidence type="ECO:0000256" key="8">
    <source>
        <dbReference type="SAM" id="Phobius"/>
    </source>
</evidence>
<dbReference type="InterPro" id="IPR003838">
    <property type="entry name" value="ABC3_permease_C"/>
</dbReference>
<evidence type="ECO:0000256" key="7">
    <source>
        <dbReference type="SAM" id="MobiDB-lite"/>
    </source>
</evidence>
<dbReference type="InterPro" id="IPR047928">
    <property type="entry name" value="Perm_prefix_1"/>
</dbReference>
<sequence length="912" mass="96967">MPDAPRRRDEPSSRPTGTPIHSWPFDPLPPPHLVGDDDARAEIDAHIELLVDELVAAGHPLEQARREARERFGDPVAWHRRTHRTDPRRSGMTTTMMTRFLQDFRFALRSFRRSPGFAVMAVLTLTVALAGNTALFSVLDSAVLQALPFPDSDRLVFIDGVHRTAEGEARRMASVPEFRDWRERARTVESVVATAGATLTLAADAESERVPGEMVSEGYFELLGGEAALGRTFSPDEYTAIGGPLVAVLGHDLWERAFGADRSVVGRTVTLDERTVEVIGVMEEGFGGVNLGSDLWLPLPALTLNASADIFESRGSRFLPVLGRLVPGSDLEQAQSEFESIALQLQQEFPGANEDRFARLTGFREGYLDTTGDLLWVLFGAGLLLVVIAGANVANLLLVRAHARTREITVRRAVGADSARIVGQLLTESLTLAAVGGALGLVGAQQLLRVALPLVPEGVLPAYAEPAISLRAFGFTLVVLLVVGVLSGLTPAMASARRDLAGALRSGRGSVGRGNRAQKAFVVTQVGLALLLLVGAGLLTRSLRAQLAIDPGLEVQGLHALRVSPPLDRYPDPASLRLYADEIRLRVAEVPGVGAVTLSSDVPFRGGSSGSYAMRPDDVETLIRVHRHSVDPGFFDLLGVEVLAGRVFQSSDDADAPGVVVVSRAFVERVFPEDPAPAAAVGRQVWAGNPNDPDNLAEIVGVVDNVRFRNLTQSMLDGPNSPDLFYALAQVPARTHEVTFAVDGDEAAAIAGARRAVQSFDPSTPPFALASLSDLYLGQTAMPRLAAVLMGAFSLLALSLAAVGIYGVLSFTVHQRASEIALRRALGAEGTDVARRVVVDAVRLAGLGVVIGGVAAFLAGDLLESLLFQVQAGDPVTLVLTGAALLAVAAVAAAVPALRAARREPAEVLRRE</sequence>
<evidence type="ECO:0000256" key="6">
    <source>
        <dbReference type="ARBA" id="ARBA00038076"/>
    </source>
</evidence>
<comment type="subcellular location">
    <subcellularLocation>
        <location evidence="1">Cell membrane</location>
        <topology evidence="1">Multi-pass membrane protein</topology>
    </subcellularLocation>
</comment>
<dbReference type="Proteomes" id="UP001484239">
    <property type="component" value="Unassembled WGS sequence"/>
</dbReference>
<feature type="transmembrane region" description="Helical" evidence="8">
    <location>
        <begin position="785"/>
        <end position="809"/>
    </location>
</feature>
<feature type="transmembrane region" description="Helical" evidence="8">
    <location>
        <begin position="117"/>
        <end position="139"/>
    </location>
</feature>
<feature type="transmembrane region" description="Helical" evidence="8">
    <location>
        <begin position="468"/>
        <end position="489"/>
    </location>
</feature>
<feature type="transmembrane region" description="Helical" evidence="8">
    <location>
        <begin position="374"/>
        <end position="398"/>
    </location>
</feature>
<evidence type="ECO:0000256" key="3">
    <source>
        <dbReference type="ARBA" id="ARBA00022692"/>
    </source>
</evidence>
<evidence type="ECO:0000259" key="10">
    <source>
        <dbReference type="Pfam" id="PF12704"/>
    </source>
</evidence>
<accession>A0ABU9EAX5</accession>
<protein>
    <submittedName>
        <fullName evidence="11">ADOP family duplicated permease</fullName>
    </submittedName>
</protein>
<feature type="domain" description="ABC3 transporter permease C-terminal" evidence="9">
    <location>
        <begin position="792"/>
        <end position="905"/>
    </location>
</feature>
<keyword evidence="2" id="KW-1003">Cell membrane</keyword>
<feature type="region of interest" description="Disordered" evidence="7">
    <location>
        <begin position="1"/>
        <end position="37"/>
    </location>
</feature>
<feature type="domain" description="MacB-like periplasmic core" evidence="10">
    <location>
        <begin position="569"/>
        <end position="757"/>
    </location>
</feature>
<dbReference type="Pfam" id="PF02687">
    <property type="entry name" value="FtsX"/>
    <property type="match status" value="2"/>
</dbReference>
<dbReference type="InterPro" id="IPR017800">
    <property type="entry name" value="ADOP"/>
</dbReference>
<feature type="transmembrane region" description="Helical" evidence="8">
    <location>
        <begin position="520"/>
        <end position="539"/>
    </location>
</feature>
<feature type="transmembrane region" description="Helical" evidence="8">
    <location>
        <begin position="841"/>
        <end position="859"/>
    </location>
</feature>
<evidence type="ECO:0000256" key="2">
    <source>
        <dbReference type="ARBA" id="ARBA00022475"/>
    </source>
</evidence>
<comment type="similarity">
    <text evidence="6">Belongs to the ABC-4 integral membrane protein family.</text>
</comment>
<feature type="domain" description="ABC3 transporter permease C-terminal" evidence="9">
    <location>
        <begin position="381"/>
        <end position="498"/>
    </location>
</feature>
<feature type="transmembrane region" description="Helical" evidence="8">
    <location>
        <begin position="430"/>
        <end position="448"/>
    </location>
</feature>
<reference evidence="11 12" key="1">
    <citation type="submission" date="2024-02" db="EMBL/GenBank/DDBJ databases">
        <title>A novel Gemmatimonadota bacterium.</title>
        <authorList>
            <person name="Du Z.-J."/>
            <person name="Ye Y.-Q."/>
        </authorList>
    </citation>
    <scope>NUCLEOTIDE SEQUENCE [LARGE SCALE GENOMIC DNA]</scope>
    <source>
        <strain evidence="11 12">DH-20</strain>
    </source>
</reference>
<keyword evidence="5 8" id="KW-0472">Membrane</keyword>
<dbReference type="Pfam" id="PF12704">
    <property type="entry name" value="MacB_PCD"/>
    <property type="match status" value="2"/>
</dbReference>
<evidence type="ECO:0000259" key="9">
    <source>
        <dbReference type="Pfam" id="PF02687"/>
    </source>
</evidence>